<dbReference type="CDD" id="cd06257">
    <property type="entry name" value="DnaJ"/>
    <property type="match status" value="1"/>
</dbReference>
<dbReference type="KEGG" id="scm:SCHCO_02675577"/>
<keyword evidence="3" id="KW-0472">Membrane</keyword>
<accession>D8PQA7</accession>
<keyword evidence="3" id="KW-1133">Transmembrane helix</keyword>
<proteinExistence type="predicted"/>
<reference evidence="5 6" key="1">
    <citation type="journal article" date="2010" name="Nat. Biotechnol.">
        <title>Genome sequence of the model mushroom Schizophyllum commune.</title>
        <authorList>
            <person name="Ohm R.A."/>
            <person name="de Jong J.F."/>
            <person name="Lugones L.G."/>
            <person name="Aerts A."/>
            <person name="Kothe E."/>
            <person name="Stajich J.E."/>
            <person name="de Vries R.P."/>
            <person name="Record E."/>
            <person name="Levasseur A."/>
            <person name="Baker S.E."/>
            <person name="Bartholomew K.A."/>
            <person name="Coutinho P.M."/>
            <person name="Erdmann S."/>
            <person name="Fowler T.J."/>
            <person name="Gathman A.C."/>
            <person name="Lombard V."/>
            <person name="Henrissat B."/>
            <person name="Knabe N."/>
            <person name="Kuees U."/>
            <person name="Lilly W.W."/>
            <person name="Lindquist E."/>
            <person name="Lucas S."/>
            <person name="Magnuson J.K."/>
            <person name="Piumi F."/>
            <person name="Raudaskoski M."/>
            <person name="Salamov A."/>
            <person name="Schmutz J."/>
            <person name="Schwarze F.W.M.R."/>
            <person name="vanKuyk P.A."/>
            <person name="Horton J.S."/>
            <person name="Grigoriev I.V."/>
            <person name="Woesten H.A.B."/>
        </authorList>
    </citation>
    <scope>NUCLEOTIDE SEQUENCE [LARGE SCALE GENOMIC DNA]</scope>
    <source>
        <strain evidence="6">H4-8 / FGSC 9210</strain>
    </source>
</reference>
<feature type="transmembrane region" description="Helical" evidence="3">
    <location>
        <begin position="35"/>
        <end position="57"/>
    </location>
</feature>
<dbReference type="GO" id="GO:0005783">
    <property type="term" value="C:endoplasmic reticulum"/>
    <property type="evidence" value="ECO:0007669"/>
    <property type="project" value="TreeGrafter"/>
</dbReference>
<keyword evidence="1" id="KW-0143">Chaperone</keyword>
<dbReference type="GeneID" id="9590129"/>
<dbReference type="OrthoDB" id="10250354at2759"/>
<dbReference type="PANTHER" id="PTHR44360">
    <property type="entry name" value="DNAJ HOMOLOG SUBFAMILY B MEMBER 9"/>
    <property type="match status" value="1"/>
</dbReference>
<dbReference type="RefSeq" id="XP_003038648.1">
    <property type="nucleotide sequence ID" value="XM_003038602.1"/>
</dbReference>
<dbReference type="InterPro" id="IPR001623">
    <property type="entry name" value="DnaJ_domain"/>
</dbReference>
<evidence type="ECO:0000313" key="5">
    <source>
        <dbReference type="EMBL" id="EFJ03746.1"/>
    </source>
</evidence>
<protein>
    <recommendedName>
        <fullName evidence="4">J domain-containing protein</fullName>
    </recommendedName>
</protein>
<evidence type="ECO:0000256" key="3">
    <source>
        <dbReference type="SAM" id="Phobius"/>
    </source>
</evidence>
<keyword evidence="6" id="KW-1185">Reference proteome</keyword>
<feature type="region of interest" description="Disordered" evidence="2">
    <location>
        <begin position="400"/>
        <end position="451"/>
    </location>
</feature>
<dbReference type="GO" id="GO:0036503">
    <property type="term" value="P:ERAD pathway"/>
    <property type="evidence" value="ECO:0007669"/>
    <property type="project" value="TreeGrafter"/>
</dbReference>
<dbReference type="InterPro" id="IPR036869">
    <property type="entry name" value="J_dom_sf"/>
</dbReference>
<dbReference type="SUPFAM" id="SSF46565">
    <property type="entry name" value="Chaperone J-domain"/>
    <property type="match status" value="1"/>
</dbReference>
<dbReference type="GO" id="GO:0051087">
    <property type="term" value="F:protein-folding chaperone binding"/>
    <property type="evidence" value="ECO:0007669"/>
    <property type="project" value="TreeGrafter"/>
</dbReference>
<gene>
    <name evidence="5" type="ORF">SCHCODRAFT_231463</name>
</gene>
<feature type="compositionally biased region" description="Acidic residues" evidence="2">
    <location>
        <begin position="412"/>
        <end position="429"/>
    </location>
</feature>
<feature type="transmembrane region" description="Helical" evidence="3">
    <location>
        <begin position="221"/>
        <end position="247"/>
    </location>
</feature>
<dbReference type="Proteomes" id="UP000007431">
    <property type="component" value="Unassembled WGS sequence"/>
</dbReference>
<dbReference type="InterPro" id="IPR051948">
    <property type="entry name" value="Hsp70_co-chaperone_J-domain"/>
</dbReference>
<feature type="transmembrane region" description="Helical" evidence="3">
    <location>
        <begin position="6"/>
        <end position="23"/>
    </location>
</feature>
<dbReference type="InParanoid" id="D8PQA7"/>
<evidence type="ECO:0000256" key="2">
    <source>
        <dbReference type="SAM" id="MobiDB-lite"/>
    </source>
</evidence>
<dbReference type="Gene3D" id="1.10.287.110">
    <property type="entry name" value="DnaJ domain"/>
    <property type="match status" value="1"/>
</dbReference>
<dbReference type="Pfam" id="PF00226">
    <property type="entry name" value="DnaJ"/>
    <property type="match status" value="1"/>
</dbReference>
<name>D8PQA7_SCHCM</name>
<dbReference type="VEuPathDB" id="FungiDB:SCHCODRAFT_02675577"/>
<keyword evidence="3" id="KW-0812">Transmembrane</keyword>
<sequence>MAELRHWIASGVLLFLGYVSLVSDDKLTRYYARHLALLLFMDTLLIPVSDLILFHVYPAIGKRPPHKDTPAYRRLLANVYKLTLIIYVVGLGLYYLYSAMAQRTIYEDLGVAPSAPLDEIRKAFKGYARQHHPDKAGYDSHAVFMAIRNTYEAISQPQMRFVYDRFGPFMNHCHHCNTVTDYIYELTLFTSGPLYIITFVALLVTSLVGFSPQFLFTQWLIFFGTIAIEGVLLLCTPAPAGISNTYAESELPRPFRVLVYLRRLFPNILIFQCVSLLHNVFVIVLGAAVIAGRAWHTMHPESESFMEESQRLTIENNLLANDLFRAKLRPLRALHPDACAILQRGGSLDELSDDTRAEFVDRVLEIIAEGNMNEDERRTMRRILLGGRADGALRSAFALANESPSRRMPGTFDDDDDTLNDDEDVPGEAEEPRRHATPSGGPRTHQDRRSSLPVALHASVAGQQRPTTIVPMAKEEAEEFARHSKRLGPTPARQLPRSTPLKDMTRRRCCSTEPDLVGWA</sequence>
<feature type="region of interest" description="Disordered" evidence="2">
    <location>
        <begin position="478"/>
        <end position="520"/>
    </location>
</feature>
<feature type="transmembrane region" description="Helical" evidence="3">
    <location>
        <begin position="268"/>
        <end position="295"/>
    </location>
</feature>
<dbReference type="PANTHER" id="PTHR44360:SF1">
    <property type="entry name" value="DNAJ HOMOLOG SUBFAMILY B MEMBER 9"/>
    <property type="match status" value="1"/>
</dbReference>
<dbReference type="eggNOG" id="ENOG502S3QV">
    <property type="taxonomic scope" value="Eukaryota"/>
</dbReference>
<dbReference type="HOGENOM" id="CLU_523937_0_0_1"/>
<dbReference type="GO" id="GO:0051787">
    <property type="term" value="F:misfolded protein binding"/>
    <property type="evidence" value="ECO:0007669"/>
    <property type="project" value="TreeGrafter"/>
</dbReference>
<evidence type="ECO:0000313" key="6">
    <source>
        <dbReference type="Proteomes" id="UP000007431"/>
    </source>
</evidence>
<dbReference type="PROSITE" id="PS50076">
    <property type="entry name" value="DNAJ_2"/>
    <property type="match status" value="1"/>
</dbReference>
<dbReference type="EMBL" id="GL377302">
    <property type="protein sequence ID" value="EFJ03746.1"/>
    <property type="molecule type" value="Genomic_DNA"/>
</dbReference>
<feature type="transmembrane region" description="Helical" evidence="3">
    <location>
        <begin position="77"/>
        <end position="97"/>
    </location>
</feature>
<feature type="domain" description="J" evidence="4">
    <location>
        <begin position="104"/>
        <end position="167"/>
    </location>
</feature>
<evidence type="ECO:0000259" key="4">
    <source>
        <dbReference type="PROSITE" id="PS50076"/>
    </source>
</evidence>
<evidence type="ECO:0000256" key="1">
    <source>
        <dbReference type="ARBA" id="ARBA00023186"/>
    </source>
</evidence>
<dbReference type="STRING" id="578458.D8PQA7"/>
<organism evidence="6">
    <name type="scientific">Schizophyllum commune (strain H4-8 / FGSC 9210)</name>
    <name type="common">Split gill fungus</name>
    <dbReference type="NCBI Taxonomy" id="578458"/>
    <lineage>
        <taxon>Eukaryota</taxon>
        <taxon>Fungi</taxon>
        <taxon>Dikarya</taxon>
        <taxon>Basidiomycota</taxon>
        <taxon>Agaricomycotina</taxon>
        <taxon>Agaricomycetes</taxon>
        <taxon>Agaricomycetidae</taxon>
        <taxon>Agaricales</taxon>
        <taxon>Schizophyllaceae</taxon>
        <taxon>Schizophyllum</taxon>
    </lineage>
</organism>
<dbReference type="AlphaFoldDB" id="D8PQA7"/>
<dbReference type="SMART" id="SM00271">
    <property type="entry name" value="DnaJ"/>
    <property type="match status" value="1"/>
</dbReference>